<dbReference type="AlphaFoldDB" id="A0A178LFD3"/>
<dbReference type="InterPro" id="IPR036259">
    <property type="entry name" value="MFS_trans_sf"/>
</dbReference>
<evidence type="ECO:0000256" key="1">
    <source>
        <dbReference type="ARBA" id="ARBA00022692"/>
    </source>
</evidence>
<feature type="transmembrane region" description="Helical" evidence="4">
    <location>
        <begin position="281"/>
        <end position="301"/>
    </location>
</feature>
<dbReference type="InterPro" id="IPR052524">
    <property type="entry name" value="MFS_Cyanate_Porter"/>
</dbReference>
<evidence type="ECO:0000259" key="5">
    <source>
        <dbReference type="PROSITE" id="PS50850"/>
    </source>
</evidence>
<feature type="transmembrane region" description="Helical" evidence="4">
    <location>
        <begin position="251"/>
        <end position="269"/>
    </location>
</feature>
<feature type="transmembrane region" description="Helical" evidence="4">
    <location>
        <begin position="145"/>
        <end position="164"/>
    </location>
</feature>
<organism evidence="6 7">
    <name type="scientific">Pseudomonas oryzihabitans</name>
    <dbReference type="NCBI Taxonomy" id="47885"/>
    <lineage>
        <taxon>Bacteria</taxon>
        <taxon>Pseudomonadati</taxon>
        <taxon>Pseudomonadota</taxon>
        <taxon>Gammaproteobacteria</taxon>
        <taxon>Pseudomonadales</taxon>
        <taxon>Pseudomonadaceae</taxon>
        <taxon>Pseudomonas</taxon>
    </lineage>
</organism>
<dbReference type="RefSeq" id="WP_064308116.1">
    <property type="nucleotide sequence ID" value="NZ_LWCR01000019.1"/>
</dbReference>
<keyword evidence="3 4" id="KW-0472">Membrane</keyword>
<accession>A0A178LFD3</accession>
<dbReference type="Gene3D" id="1.20.1250.20">
    <property type="entry name" value="MFS general substrate transporter like domains"/>
    <property type="match status" value="2"/>
</dbReference>
<feature type="transmembrane region" description="Helical" evidence="4">
    <location>
        <begin position="338"/>
        <end position="361"/>
    </location>
</feature>
<evidence type="ECO:0000256" key="3">
    <source>
        <dbReference type="ARBA" id="ARBA00023136"/>
    </source>
</evidence>
<feature type="transmembrane region" description="Helical" evidence="4">
    <location>
        <begin position="367"/>
        <end position="389"/>
    </location>
</feature>
<keyword evidence="1 4" id="KW-0812">Transmembrane</keyword>
<dbReference type="Pfam" id="PF07690">
    <property type="entry name" value="MFS_1"/>
    <property type="match status" value="1"/>
</dbReference>
<proteinExistence type="predicted"/>
<keyword evidence="2 4" id="KW-1133">Transmembrane helix</keyword>
<feature type="transmembrane region" description="Helical" evidence="4">
    <location>
        <begin position="109"/>
        <end position="133"/>
    </location>
</feature>
<feature type="transmembrane region" description="Helical" evidence="4">
    <location>
        <begin position="215"/>
        <end position="236"/>
    </location>
</feature>
<feature type="transmembrane region" description="Helical" evidence="4">
    <location>
        <begin position="307"/>
        <end position="326"/>
    </location>
</feature>
<feature type="transmembrane region" description="Helical" evidence="4">
    <location>
        <begin position="176"/>
        <end position="194"/>
    </location>
</feature>
<gene>
    <name evidence="6" type="ORF">A4V15_19820</name>
</gene>
<feature type="transmembrane region" description="Helical" evidence="4">
    <location>
        <begin position="87"/>
        <end position="103"/>
    </location>
</feature>
<dbReference type="PANTHER" id="PTHR23523">
    <property type="match status" value="1"/>
</dbReference>
<evidence type="ECO:0000256" key="2">
    <source>
        <dbReference type="ARBA" id="ARBA00022989"/>
    </source>
</evidence>
<dbReference type="GO" id="GO:0022857">
    <property type="term" value="F:transmembrane transporter activity"/>
    <property type="evidence" value="ECO:0007669"/>
    <property type="project" value="InterPro"/>
</dbReference>
<evidence type="ECO:0000313" key="6">
    <source>
        <dbReference type="EMBL" id="OAN28850.1"/>
    </source>
</evidence>
<evidence type="ECO:0000256" key="4">
    <source>
        <dbReference type="SAM" id="Phobius"/>
    </source>
</evidence>
<reference evidence="6 7" key="1">
    <citation type="submission" date="2016-04" db="EMBL/GenBank/DDBJ databases">
        <title>Draft Genome Sequences of Staphylococcus capitis Strain H36, S. capitis Strain H65, S. cohnii Strain H62, S. hominis Strain H69, Mycobacterium iranicum Strain H39, Plantibacter sp. Strain H53, Pseudomonas oryzihabitans Strain H72, and Microbacterium sp. Strain H83, isolated from residential settings.</title>
        <authorList>
            <person name="Lymperopoulou D."/>
            <person name="Adams R.I."/>
            <person name="Lindow S."/>
            <person name="Coil D.A."/>
            <person name="Jospin G."/>
            <person name="Eisen J.A."/>
        </authorList>
    </citation>
    <scope>NUCLEOTIDE SEQUENCE [LARGE SCALE GENOMIC DNA]</scope>
    <source>
        <strain evidence="6 7">H72</strain>
    </source>
</reference>
<dbReference type="Proteomes" id="UP000078356">
    <property type="component" value="Unassembled WGS sequence"/>
</dbReference>
<sequence>MLSASSSSPTTPAPRQDAFLAVLLVLLVGLNLRPILAAIGPLLDGIQAATGLEGSGAGALTTLPIAAMGLCALGGARLQVWLGERRGIALGLLLLALANALRWEEPSGLGLILTAALGGVGIALVQALIPAYIRRCHPQRTSTLMGLYTTGIMGGAAVAAATAAPLAEQWGWAQGLALWTLPVLLALGIWLALARPDAPAQDAAPRAQPWRQRQAWLLLAFFGIGTAAYTLVLAWLPPYYTGLGWQAADSGLLLGGVSLAEVSAGLLLSATIARLRNRRPLVLGVLGVVLVGLLCLALAPLQLAVPTAILLGLGIGALFPLSLILAMDQVRDPAEAGALLGFVQGGGYLIASLAPLAAGILRDYLDSLANAWLLMAVGVVLLMGLGLRLTRPERSAVARGCQQA</sequence>
<dbReference type="PANTHER" id="PTHR23523:SF1">
    <property type="entry name" value="CYANATE TRANSPORT PROTEIN CYNX"/>
    <property type="match status" value="1"/>
</dbReference>
<comment type="caution">
    <text evidence="6">The sequence shown here is derived from an EMBL/GenBank/DDBJ whole genome shotgun (WGS) entry which is preliminary data.</text>
</comment>
<dbReference type="InterPro" id="IPR020846">
    <property type="entry name" value="MFS_dom"/>
</dbReference>
<dbReference type="PROSITE" id="PS50850">
    <property type="entry name" value="MFS"/>
    <property type="match status" value="1"/>
</dbReference>
<dbReference type="SUPFAM" id="SSF103473">
    <property type="entry name" value="MFS general substrate transporter"/>
    <property type="match status" value="1"/>
</dbReference>
<evidence type="ECO:0000313" key="7">
    <source>
        <dbReference type="Proteomes" id="UP000078356"/>
    </source>
</evidence>
<protein>
    <submittedName>
        <fullName evidence="6">MFS transporter</fullName>
    </submittedName>
</protein>
<feature type="domain" description="Major facilitator superfamily (MFS) profile" evidence="5">
    <location>
        <begin position="17"/>
        <end position="396"/>
    </location>
</feature>
<dbReference type="EMBL" id="LWCR01000019">
    <property type="protein sequence ID" value="OAN28850.1"/>
    <property type="molecule type" value="Genomic_DNA"/>
</dbReference>
<feature type="transmembrane region" description="Helical" evidence="4">
    <location>
        <begin position="56"/>
        <end position="75"/>
    </location>
</feature>
<dbReference type="InterPro" id="IPR011701">
    <property type="entry name" value="MFS"/>
</dbReference>
<name>A0A178LFD3_9PSED</name>